<dbReference type="SUPFAM" id="SSF51971">
    <property type="entry name" value="Nucleotide-binding domain"/>
    <property type="match status" value="1"/>
</dbReference>
<proteinExistence type="predicted"/>
<evidence type="ECO:0000313" key="3">
    <source>
        <dbReference type="Proteomes" id="UP000465609"/>
    </source>
</evidence>
<dbReference type="Gene3D" id="3.40.50.720">
    <property type="entry name" value="NAD(P)-binding Rossmann-like Domain"/>
    <property type="match status" value="1"/>
</dbReference>
<dbReference type="InterPro" id="IPR013332">
    <property type="entry name" value="KPR_N"/>
</dbReference>
<accession>A0ABM7IFF9</accession>
<reference evidence="2 3" key="1">
    <citation type="journal article" date="2019" name="Emerg. Microbes Infect.">
        <title>Comprehensive subspecies identification of 175 nontuberculous mycobacteria species based on 7547 genomic profiles.</title>
        <authorList>
            <person name="Matsumoto Y."/>
            <person name="Kinjo T."/>
            <person name="Motooka D."/>
            <person name="Nabeya D."/>
            <person name="Jung N."/>
            <person name="Uechi K."/>
            <person name="Horii T."/>
            <person name="Iida T."/>
            <person name="Fujita J."/>
            <person name="Nakamura S."/>
        </authorList>
    </citation>
    <scope>NUCLEOTIDE SEQUENCE [LARGE SCALE GENOMIC DNA]</scope>
    <source>
        <strain evidence="2 3">JCM 15296</strain>
    </source>
</reference>
<keyword evidence="3" id="KW-1185">Reference proteome</keyword>
<protein>
    <recommendedName>
        <fullName evidence="1">Ketopantoate reductase N-terminal domain-containing protein</fullName>
    </recommendedName>
</protein>
<sequence length="303" mass="32420">MRILVVGAGVIGSVYAASLLEAGHTVTVCARGRRLAELRTGGLVLQDAATGRWTTEKVDAVATPDGVACDLVIVAVRRDQMVSAARQLAAMEADAMFFGNAAGLTQSLAVAMGHPTMFGFPAAAGVLKDATVRFVPIRAQKTMVADSDGRRSARLRRIAETFDSAGFATTISTDPEGWLTAHAAFVVPIQLALRRVDVQPRRLAADRALLTTMVRATRQAFRALLSAGNAEIPRNLRALYLLMPERFALWYWRKTLSGPRGELWFAAHTRAAPEELASLAKALRAAIGASARTAPDLEALLTS</sequence>
<dbReference type="Proteomes" id="UP000465609">
    <property type="component" value="Chromosome"/>
</dbReference>
<feature type="domain" description="Ketopantoate reductase N-terminal" evidence="1">
    <location>
        <begin position="3"/>
        <end position="131"/>
    </location>
</feature>
<gene>
    <name evidence="2" type="ORF">MAUB_33000</name>
</gene>
<evidence type="ECO:0000259" key="1">
    <source>
        <dbReference type="Pfam" id="PF02558"/>
    </source>
</evidence>
<dbReference type="RefSeq" id="WP_138233281.1">
    <property type="nucleotide sequence ID" value="NZ_AP022577.1"/>
</dbReference>
<dbReference type="EMBL" id="AP022577">
    <property type="protein sequence ID" value="BBX85427.1"/>
    <property type="molecule type" value="Genomic_DNA"/>
</dbReference>
<dbReference type="InterPro" id="IPR036291">
    <property type="entry name" value="NAD(P)-bd_dom_sf"/>
</dbReference>
<organism evidence="2 3">
    <name type="scientific">Mycolicibacterium aubagnense</name>
    <dbReference type="NCBI Taxonomy" id="319707"/>
    <lineage>
        <taxon>Bacteria</taxon>
        <taxon>Bacillati</taxon>
        <taxon>Actinomycetota</taxon>
        <taxon>Actinomycetes</taxon>
        <taxon>Mycobacteriales</taxon>
        <taxon>Mycobacteriaceae</taxon>
        <taxon>Mycolicibacterium</taxon>
    </lineage>
</organism>
<dbReference type="Pfam" id="PF02558">
    <property type="entry name" value="ApbA"/>
    <property type="match status" value="1"/>
</dbReference>
<name>A0ABM7IFF9_9MYCO</name>
<dbReference type="SUPFAM" id="SSF51735">
    <property type="entry name" value="NAD(P)-binding Rossmann-fold domains"/>
    <property type="match status" value="1"/>
</dbReference>
<evidence type="ECO:0000313" key="2">
    <source>
        <dbReference type="EMBL" id="BBX85427.1"/>
    </source>
</evidence>